<dbReference type="EMBL" id="JAAALK010000079">
    <property type="protein sequence ID" value="KAG8098756.1"/>
    <property type="molecule type" value="Genomic_DNA"/>
</dbReference>
<proteinExistence type="predicted"/>
<reference evidence="1" key="1">
    <citation type="journal article" date="2021" name="bioRxiv">
        <title>Whole Genome Assembly and Annotation of Northern Wild Rice, Zizania palustris L., Supports a Whole Genome Duplication in the Zizania Genus.</title>
        <authorList>
            <person name="Haas M."/>
            <person name="Kono T."/>
            <person name="Macchietto M."/>
            <person name="Millas R."/>
            <person name="McGilp L."/>
            <person name="Shao M."/>
            <person name="Duquette J."/>
            <person name="Hirsch C.N."/>
            <person name="Kimball J."/>
        </authorList>
    </citation>
    <scope>NUCLEOTIDE SEQUENCE</scope>
    <source>
        <tissue evidence="1">Fresh leaf tissue</tissue>
    </source>
</reference>
<dbReference type="AlphaFoldDB" id="A0A8J6C069"/>
<reference evidence="1" key="2">
    <citation type="submission" date="2021-02" db="EMBL/GenBank/DDBJ databases">
        <authorList>
            <person name="Kimball J.A."/>
            <person name="Haas M.W."/>
            <person name="Macchietto M."/>
            <person name="Kono T."/>
            <person name="Duquette J."/>
            <person name="Shao M."/>
        </authorList>
    </citation>
    <scope>NUCLEOTIDE SEQUENCE</scope>
    <source>
        <tissue evidence="1">Fresh leaf tissue</tissue>
    </source>
</reference>
<evidence type="ECO:0000313" key="2">
    <source>
        <dbReference type="Proteomes" id="UP000729402"/>
    </source>
</evidence>
<evidence type="ECO:0000313" key="1">
    <source>
        <dbReference type="EMBL" id="KAG8098756.1"/>
    </source>
</evidence>
<comment type="caution">
    <text evidence="1">The sequence shown here is derived from an EMBL/GenBank/DDBJ whole genome shotgun (WGS) entry which is preliminary data.</text>
</comment>
<keyword evidence="2" id="KW-1185">Reference proteome</keyword>
<gene>
    <name evidence="1" type="ORF">GUJ93_ZPchr0013g35930</name>
</gene>
<name>A0A8J6C069_ZIZPA</name>
<protein>
    <submittedName>
        <fullName evidence="1">Uncharacterized protein</fullName>
    </submittedName>
</protein>
<organism evidence="1 2">
    <name type="scientific">Zizania palustris</name>
    <name type="common">Northern wild rice</name>
    <dbReference type="NCBI Taxonomy" id="103762"/>
    <lineage>
        <taxon>Eukaryota</taxon>
        <taxon>Viridiplantae</taxon>
        <taxon>Streptophyta</taxon>
        <taxon>Embryophyta</taxon>
        <taxon>Tracheophyta</taxon>
        <taxon>Spermatophyta</taxon>
        <taxon>Magnoliopsida</taxon>
        <taxon>Liliopsida</taxon>
        <taxon>Poales</taxon>
        <taxon>Poaceae</taxon>
        <taxon>BOP clade</taxon>
        <taxon>Oryzoideae</taxon>
        <taxon>Oryzeae</taxon>
        <taxon>Zizaniinae</taxon>
        <taxon>Zizania</taxon>
    </lineage>
</organism>
<sequence length="105" mass="11223">MAMAMAAHALVSSLAQGLPKAGQWQLGLRRSAEQAREAGLVLCSAKATDAVRECPQDTLPACARAHTHHCQLSSPRSRLPFDPAIHWTHAATHAVQCRATASFTI</sequence>
<dbReference type="Proteomes" id="UP000729402">
    <property type="component" value="Unassembled WGS sequence"/>
</dbReference>
<accession>A0A8J6C069</accession>